<dbReference type="EMBL" id="SZQA01000004">
    <property type="protein sequence ID" value="TKK90224.1"/>
    <property type="molecule type" value="Genomic_DNA"/>
</dbReference>
<name>A0A4U3MNH2_9ACTN</name>
<dbReference type="InterPro" id="IPR001650">
    <property type="entry name" value="Helicase_C-like"/>
</dbReference>
<dbReference type="CDD" id="cd17919">
    <property type="entry name" value="DEXHc_Snf"/>
    <property type="match status" value="1"/>
</dbReference>
<dbReference type="InterPro" id="IPR049730">
    <property type="entry name" value="SNF2/RAD54-like_C"/>
</dbReference>
<dbReference type="CDD" id="cd18793">
    <property type="entry name" value="SF2_C_SNF"/>
    <property type="match status" value="1"/>
</dbReference>
<proteinExistence type="predicted"/>
<feature type="domain" description="Helicase C-terminal" evidence="4">
    <location>
        <begin position="520"/>
        <end position="671"/>
    </location>
</feature>
<evidence type="ECO:0000256" key="2">
    <source>
        <dbReference type="SAM" id="Coils"/>
    </source>
</evidence>
<keyword evidence="5" id="KW-0067">ATP-binding</keyword>
<feature type="domain" description="Helicase ATP-binding" evidence="3">
    <location>
        <begin position="284"/>
        <end position="441"/>
    </location>
</feature>
<evidence type="ECO:0000313" key="5">
    <source>
        <dbReference type="EMBL" id="TKK90224.1"/>
    </source>
</evidence>
<dbReference type="Gene3D" id="3.40.50.10810">
    <property type="entry name" value="Tandem AAA-ATPase domain"/>
    <property type="match status" value="1"/>
</dbReference>
<dbReference type="AlphaFoldDB" id="A0A4U3MNH2"/>
<evidence type="ECO:0000259" key="4">
    <source>
        <dbReference type="PROSITE" id="PS51194"/>
    </source>
</evidence>
<accession>A0A4U3MNH2</accession>
<dbReference type="GO" id="GO:0005524">
    <property type="term" value="F:ATP binding"/>
    <property type="evidence" value="ECO:0007669"/>
    <property type="project" value="InterPro"/>
</dbReference>
<comment type="caution">
    <text evidence="5">The sequence shown here is derived from an EMBL/GenBank/DDBJ whole genome shotgun (WGS) entry which is preliminary data.</text>
</comment>
<dbReference type="Pfam" id="PF00176">
    <property type="entry name" value="SNF2-rel_dom"/>
    <property type="match status" value="1"/>
</dbReference>
<dbReference type="InterPro" id="IPR027417">
    <property type="entry name" value="P-loop_NTPase"/>
</dbReference>
<keyword evidence="5" id="KW-0547">Nucleotide-binding</keyword>
<protein>
    <submittedName>
        <fullName evidence="5">DEAD/DEAH box helicase</fullName>
    </submittedName>
</protein>
<organism evidence="5 6">
    <name type="scientific">Herbidospora galbida</name>
    <dbReference type="NCBI Taxonomy" id="2575442"/>
    <lineage>
        <taxon>Bacteria</taxon>
        <taxon>Bacillati</taxon>
        <taxon>Actinomycetota</taxon>
        <taxon>Actinomycetes</taxon>
        <taxon>Streptosporangiales</taxon>
        <taxon>Streptosporangiaceae</taxon>
        <taxon>Herbidospora</taxon>
    </lineage>
</organism>
<keyword evidence="5" id="KW-0347">Helicase</keyword>
<dbReference type="PANTHER" id="PTHR10799">
    <property type="entry name" value="SNF2/RAD54 HELICASE FAMILY"/>
    <property type="match status" value="1"/>
</dbReference>
<dbReference type="InterPro" id="IPR038718">
    <property type="entry name" value="SNF2-like_sf"/>
</dbReference>
<sequence>MGVREADDLCRVAEGLVRTARTLLADHAAVQAQALTALDTLRKHTVRDDLARMPVARLKDVTGGRLRTGVLERSGITTVLQVHDMSAYRLQELPGVGAQTARQIRAAADQIEEAARQLASVRIERDDWKSEALVVALKRLLDAGTELPFHVRAARDVDSTLSPLLKAAHPARSRWRLLTASRRRRAEAYEAVEAIDATLDQAAQAGREFPQVITDLLRPPASGPEAWGDFEFRSADYYALLADLAGERVTEGVLPDDVLARVNAQPLDDAFRRVSLRGYQSFGARFALAQKRVIIGDEMGLGKSIEAIAALAHLAAEGATHFLVVCPASVVVNWVREIEARSTLKAQKIHGPRREAALDEWEQEGGVAVATLDGLHRLTPTAAVAMLVVDEAHYVKNPATKRAKAVAAWCQTVERVLFLTGTPMENRVEEFRALVAHVNPGLEISQGGPQAFRKSVAAAYLRRNQEDVLHELPDRVEADEWVEFSGDDLDAYRQAVADRHFPRMRRAAFAHPATSAKLKRLTELVEDAEANGLKVIVFSYFRDVLNVVGERLGTERKLTGDLDPDRRQELVDAFSATTGHAVLLSQIVAGGVGLNLQAASVVIICEPQLKPSTETQAIARAHRMGQTRKVQVHRLLAVDSVDQRLLEILAAKTQRFDEYARRSDLAESSPAAVDISEQALAHQIIEEEQRRLLS</sequence>
<dbReference type="GO" id="GO:0016787">
    <property type="term" value="F:hydrolase activity"/>
    <property type="evidence" value="ECO:0007669"/>
    <property type="project" value="UniProtKB-KW"/>
</dbReference>
<keyword evidence="6" id="KW-1185">Reference proteome</keyword>
<dbReference type="PROSITE" id="PS51194">
    <property type="entry name" value="HELICASE_CTER"/>
    <property type="match status" value="1"/>
</dbReference>
<evidence type="ECO:0000313" key="6">
    <source>
        <dbReference type="Proteomes" id="UP000308705"/>
    </source>
</evidence>
<dbReference type="OrthoDB" id="9760715at2"/>
<dbReference type="Gene3D" id="3.40.50.300">
    <property type="entry name" value="P-loop containing nucleotide triphosphate hydrolases"/>
    <property type="match status" value="1"/>
</dbReference>
<dbReference type="SMART" id="SM00490">
    <property type="entry name" value="HELICc"/>
    <property type="match status" value="1"/>
</dbReference>
<evidence type="ECO:0000259" key="3">
    <source>
        <dbReference type="PROSITE" id="PS51192"/>
    </source>
</evidence>
<keyword evidence="1" id="KW-0378">Hydrolase</keyword>
<dbReference type="SMART" id="SM00487">
    <property type="entry name" value="DEXDc"/>
    <property type="match status" value="1"/>
</dbReference>
<gene>
    <name evidence="5" type="ORF">FDA94_07365</name>
</gene>
<dbReference type="Pfam" id="PF00271">
    <property type="entry name" value="Helicase_C"/>
    <property type="match status" value="1"/>
</dbReference>
<dbReference type="PROSITE" id="PS51192">
    <property type="entry name" value="HELICASE_ATP_BIND_1"/>
    <property type="match status" value="1"/>
</dbReference>
<dbReference type="InterPro" id="IPR000330">
    <property type="entry name" value="SNF2_N"/>
</dbReference>
<feature type="coiled-coil region" evidence="2">
    <location>
        <begin position="104"/>
        <end position="131"/>
    </location>
</feature>
<dbReference type="InterPro" id="IPR014001">
    <property type="entry name" value="Helicase_ATP-bd"/>
</dbReference>
<reference evidence="5 6" key="1">
    <citation type="submission" date="2019-04" db="EMBL/GenBank/DDBJ databases">
        <title>Herbidospora sp. NEAU-GS14.nov., a novel actinomycete isolated from soil.</title>
        <authorList>
            <person name="Han L."/>
        </authorList>
    </citation>
    <scope>NUCLEOTIDE SEQUENCE [LARGE SCALE GENOMIC DNA]</scope>
    <source>
        <strain evidence="5 6">NEAU-GS14</strain>
    </source>
</reference>
<dbReference type="GO" id="GO:0004386">
    <property type="term" value="F:helicase activity"/>
    <property type="evidence" value="ECO:0007669"/>
    <property type="project" value="UniProtKB-KW"/>
</dbReference>
<dbReference type="SUPFAM" id="SSF52540">
    <property type="entry name" value="P-loop containing nucleoside triphosphate hydrolases"/>
    <property type="match status" value="2"/>
</dbReference>
<dbReference type="Proteomes" id="UP000308705">
    <property type="component" value="Unassembled WGS sequence"/>
</dbReference>
<dbReference type="RefSeq" id="WP_137246270.1">
    <property type="nucleotide sequence ID" value="NZ_SZQA01000004.1"/>
</dbReference>
<evidence type="ECO:0000256" key="1">
    <source>
        <dbReference type="ARBA" id="ARBA00022801"/>
    </source>
</evidence>
<keyword evidence="2" id="KW-0175">Coiled coil</keyword>